<evidence type="ECO:0000256" key="1">
    <source>
        <dbReference type="ARBA" id="ARBA00001933"/>
    </source>
</evidence>
<keyword evidence="2 4" id="KW-0663">Pyridoxal phosphate</keyword>
<dbReference type="NCBIfam" id="NF002823">
    <property type="entry name" value="PRK02991.1"/>
    <property type="match status" value="1"/>
</dbReference>
<evidence type="ECO:0000259" key="5">
    <source>
        <dbReference type="Pfam" id="PF00291"/>
    </source>
</evidence>
<keyword evidence="3 4" id="KW-0456">Lyase</keyword>
<dbReference type="InterPro" id="IPR050147">
    <property type="entry name" value="Ser/Thr_Dehydratase"/>
</dbReference>
<protein>
    <recommendedName>
        <fullName evidence="4">Probable D-serine dehydratase</fullName>
        <ecNumber evidence="4">4.3.1.18</ecNumber>
    </recommendedName>
    <alternativeName>
        <fullName evidence="4">D-serine deaminase</fullName>
        <shortName evidence="4">DSD</shortName>
    </alternativeName>
</protein>
<dbReference type="EC" id="4.3.1.18" evidence="4"/>
<dbReference type="Gene3D" id="3.40.50.1100">
    <property type="match status" value="2"/>
</dbReference>
<name>A0ABU1IGW9_9BURK</name>
<dbReference type="PANTHER" id="PTHR48078:SF9">
    <property type="entry name" value="D-SERINE DEHYDRATASE"/>
    <property type="match status" value="1"/>
</dbReference>
<dbReference type="InterPro" id="IPR011780">
    <property type="entry name" value="D_Ser_am_lyase"/>
</dbReference>
<dbReference type="InterPro" id="IPR036052">
    <property type="entry name" value="TrpB-like_PALP_sf"/>
</dbReference>
<dbReference type="SUPFAM" id="SSF53686">
    <property type="entry name" value="Tryptophan synthase beta subunit-like PLP-dependent enzymes"/>
    <property type="match status" value="1"/>
</dbReference>
<accession>A0ABU1IGW9</accession>
<evidence type="ECO:0000256" key="3">
    <source>
        <dbReference type="ARBA" id="ARBA00023239"/>
    </source>
</evidence>
<dbReference type="InterPro" id="IPR001926">
    <property type="entry name" value="TrpB-like_PALP"/>
</dbReference>
<evidence type="ECO:0000313" key="6">
    <source>
        <dbReference type="EMBL" id="MDR6215499.1"/>
    </source>
</evidence>
<evidence type="ECO:0000256" key="4">
    <source>
        <dbReference type="HAMAP-Rule" id="MF_01030"/>
    </source>
</evidence>
<comment type="cofactor">
    <cofactor evidence="1 4">
        <name>pyridoxal 5'-phosphate</name>
        <dbReference type="ChEBI" id="CHEBI:597326"/>
    </cofactor>
</comment>
<sequence length="480" mass="50599">MSCADGVTLEECSLSIDHHRMPDCTESMTSAATHLEESPTLAALRGAEPCLWLNPRRQAEPAAQQRALGETISLDDTKAAAARFERFAPLLAQLFPELAETQGVIESPLVPAAALQPDVGLPAGRGALWIKADHSLPVAGSIKARGGIHEVLEFAERLALEQGLLTPASGPEEYRQLASPAARAVFGRYQVAVGSTGNLGLSIGVAASALGFRAAVHMSADAKEWKKERLRRRGVEVVEHAGDYEKAVAAGRTQAEADPFCHFVDDERSLSLLLGYSAAALHLRTQLADAGIAIDAEHPLFVYLPCGVGGAPAGIAFGLRQLLGPHVHCLFAEPVQSPCFLVQMLAGEGAHPSVYDLGLNNRTEADGLAVPRASLLAAALMQPLLSGSFTVRDETLFEQLVQVLDATGARIEPSAAAGCGGPAMLTGSPAGQAWLQAQGLAPHLAQATHVVWTTGGLFVPPEEYERFVARGRALLQAQGR</sequence>
<comment type="caution">
    <text evidence="6">The sequence shown here is derived from an EMBL/GenBank/DDBJ whole genome shotgun (WGS) entry which is preliminary data.</text>
</comment>
<keyword evidence="7" id="KW-1185">Reference proteome</keyword>
<comment type="similarity">
    <text evidence="4">Belongs to the serine/threonine dehydratase family. DsdA subfamily.</text>
</comment>
<dbReference type="GO" id="GO:0008721">
    <property type="term" value="F:D-serine ammonia-lyase activity"/>
    <property type="evidence" value="ECO:0007669"/>
    <property type="project" value="UniProtKB-EC"/>
</dbReference>
<dbReference type="HAMAP" id="MF_01030">
    <property type="entry name" value="D_Ser_dehydrat"/>
    <property type="match status" value="1"/>
</dbReference>
<feature type="domain" description="Tryptophan synthase beta chain-like PALP" evidence="5">
    <location>
        <begin position="101"/>
        <end position="419"/>
    </location>
</feature>
<reference evidence="6 7" key="1">
    <citation type="submission" date="2023-08" db="EMBL/GenBank/DDBJ databases">
        <title>Functional and genomic diversity of the sorghum phyllosphere microbiome.</title>
        <authorList>
            <person name="Shade A."/>
        </authorList>
    </citation>
    <scope>NUCLEOTIDE SEQUENCE [LARGE SCALE GENOMIC DNA]</scope>
    <source>
        <strain evidence="6 7">SORGH_AS_0335</strain>
    </source>
</reference>
<dbReference type="PANTHER" id="PTHR48078">
    <property type="entry name" value="THREONINE DEHYDRATASE, MITOCHONDRIAL-RELATED"/>
    <property type="match status" value="1"/>
</dbReference>
<feature type="modified residue" description="N6-(pyridoxal phosphate)lysine" evidence="4">
    <location>
        <position position="143"/>
    </location>
</feature>
<evidence type="ECO:0000256" key="2">
    <source>
        <dbReference type="ARBA" id="ARBA00022898"/>
    </source>
</evidence>
<gene>
    <name evidence="4" type="primary">dsdA</name>
    <name evidence="6" type="ORF">QE399_003188</name>
</gene>
<organism evidence="6 7">
    <name type="scientific">Paracidovorax wautersii</name>
    <dbReference type="NCBI Taxonomy" id="1177982"/>
    <lineage>
        <taxon>Bacteria</taxon>
        <taxon>Pseudomonadati</taxon>
        <taxon>Pseudomonadota</taxon>
        <taxon>Betaproteobacteria</taxon>
        <taxon>Burkholderiales</taxon>
        <taxon>Comamonadaceae</taxon>
        <taxon>Paracidovorax</taxon>
    </lineage>
</organism>
<dbReference type="EMBL" id="JAVIZX010000001">
    <property type="protein sequence ID" value="MDR6215499.1"/>
    <property type="molecule type" value="Genomic_DNA"/>
</dbReference>
<evidence type="ECO:0000313" key="7">
    <source>
        <dbReference type="Proteomes" id="UP001267710"/>
    </source>
</evidence>
<dbReference type="NCBIfam" id="TIGR02035">
    <property type="entry name" value="D_Ser_am_lyase"/>
    <property type="match status" value="1"/>
</dbReference>
<comment type="catalytic activity">
    <reaction evidence="4">
        <text>D-serine = pyruvate + NH4(+)</text>
        <dbReference type="Rhea" id="RHEA:13977"/>
        <dbReference type="ChEBI" id="CHEBI:15361"/>
        <dbReference type="ChEBI" id="CHEBI:28938"/>
        <dbReference type="ChEBI" id="CHEBI:35247"/>
        <dbReference type="EC" id="4.3.1.18"/>
    </reaction>
</comment>
<dbReference type="Pfam" id="PF00291">
    <property type="entry name" value="PALP"/>
    <property type="match status" value="1"/>
</dbReference>
<proteinExistence type="inferred from homology"/>
<dbReference type="Proteomes" id="UP001267710">
    <property type="component" value="Unassembled WGS sequence"/>
</dbReference>